<keyword evidence="3" id="KW-1185">Reference proteome</keyword>
<dbReference type="AlphaFoldDB" id="A0A0D8BFF7"/>
<organism evidence="2 3">
    <name type="scientific">Frankia torreyi</name>
    <dbReference type="NCBI Taxonomy" id="1856"/>
    <lineage>
        <taxon>Bacteria</taxon>
        <taxon>Bacillati</taxon>
        <taxon>Actinomycetota</taxon>
        <taxon>Actinomycetes</taxon>
        <taxon>Frankiales</taxon>
        <taxon>Frankiaceae</taxon>
        <taxon>Frankia</taxon>
    </lineage>
</organism>
<sequence length="144" mass="15861">MADHVSSTIVIKAQPAAVLAVIADISRYPDWSEPIKSAEVIETTPAGLPAKARFQAKTTFGKEDYALVYDWAGPNSVTWTMLESDRVRTLDGSYTLTDLGDGSTEVTYDLTVELKVPIPGLLRRKAEDKLVESALYDLKTQVER</sequence>
<gene>
    <name evidence="2" type="ORF">FF36_02618</name>
</gene>
<evidence type="ECO:0000313" key="2">
    <source>
        <dbReference type="EMBL" id="KJE23018.1"/>
    </source>
</evidence>
<dbReference type="CDD" id="cd07819">
    <property type="entry name" value="SRPBCC_2"/>
    <property type="match status" value="1"/>
</dbReference>
<dbReference type="InterPro" id="IPR005031">
    <property type="entry name" value="COQ10_START"/>
</dbReference>
<evidence type="ECO:0000259" key="1">
    <source>
        <dbReference type="Pfam" id="PF03364"/>
    </source>
</evidence>
<dbReference type="Proteomes" id="UP000032545">
    <property type="component" value="Unassembled WGS sequence"/>
</dbReference>
<dbReference type="Pfam" id="PF03364">
    <property type="entry name" value="Polyketide_cyc"/>
    <property type="match status" value="1"/>
</dbReference>
<dbReference type="EMBL" id="JYFN01000017">
    <property type="protein sequence ID" value="KJE23018.1"/>
    <property type="molecule type" value="Genomic_DNA"/>
</dbReference>
<reference evidence="2 3" key="2">
    <citation type="journal article" date="2016" name="Genome Announc.">
        <title>Permanent Draft Genome Sequences for Two Variants of Frankia sp. Strain CpI1, the First Frankia Strain Isolated from Root Nodules of Comptonia peregrina.</title>
        <authorList>
            <person name="Oshone R."/>
            <person name="Hurst S.G.IV."/>
            <person name="Abebe-Akele F."/>
            <person name="Simpson S."/>
            <person name="Morris K."/>
            <person name="Thomas W.K."/>
            <person name="Tisa L.S."/>
        </authorList>
    </citation>
    <scope>NUCLEOTIDE SEQUENCE [LARGE SCALE GENOMIC DNA]</scope>
    <source>
        <strain evidence="3">CpI1-S</strain>
    </source>
</reference>
<dbReference type="PANTHER" id="PTHR39683:SF4">
    <property type="entry name" value="COENZYME Q-BINDING PROTEIN COQ10 START DOMAIN-CONTAINING PROTEIN"/>
    <property type="match status" value="1"/>
</dbReference>
<dbReference type="InterPro" id="IPR023393">
    <property type="entry name" value="START-like_dom_sf"/>
</dbReference>
<dbReference type="OrthoDB" id="5243015at2"/>
<dbReference type="RefSeq" id="WP_044885271.1">
    <property type="nucleotide sequence ID" value="NZ_JYFN01000017.1"/>
</dbReference>
<dbReference type="SUPFAM" id="SSF55961">
    <property type="entry name" value="Bet v1-like"/>
    <property type="match status" value="1"/>
</dbReference>
<proteinExistence type="predicted"/>
<name>A0A0D8BFF7_9ACTN</name>
<comment type="caution">
    <text evidence="2">The sequence shown here is derived from an EMBL/GenBank/DDBJ whole genome shotgun (WGS) entry which is preliminary data.</text>
</comment>
<dbReference type="Gene3D" id="3.30.530.20">
    <property type="match status" value="1"/>
</dbReference>
<dbReference type="PANTHER" id="PTHR39683">
    <property type="entry name" value="CONSERVED PROTEIN TB16.3"/>
    <property type="match status" value="1"/>
</dbReference>
<feature type="domain" description="Coenzyme Q-binding protein COQ10 START" evidence="1">
    <location>
        <begin position="11"/>
        <end position="138"/>
    </location>
</feature>
<evidence type="ECO:0000313" key="3">
    <source>
        <dbReference type="Proteomes" id="UP000032545"/>
    </source>
</evidence>
<protein>
    <submittedName>
        <fullName evidence="2">Polyketide cyclase / dehydrase and lipid transport</fullName>
    </submittedName>
</protein>
<accession>A0A0D8BFF7</accession>
<dbReference type="PATRIC" id="fig|1502723.3.peg.1737"/>
<reference evidence="3" key="1">
    <citation type="submission" date="2015-02" db="EMBL/GenBank/DDBJ databases">
        <title>Draft Genome of Frankia sp. CpI1-S.</title>
        <authorList>
            <person name="Oshone R.T."/>
            <person name="Ngom M."/>
            <person name="Ghodhbane-Gtari F."/>
            <person name="Gtari M."/>
            <person name="Morris K."/>
            <person name="Thomas K."/>
            <person name="Sen A."/>
            <person name="Tisa L.S."/>
        </authorList>
    </citation>
    <scope>NUCLEOTIDE SEQUENCE [LARGE SCALE GENOMIC DNA]</scope>
    <source>
        <strain evidence="3">CpI1-S</strain>
    </source>
</reference>